<protein>
    <submittedName>
        <fullName evidence="1">Uncharacterized protein</fullName>
    </submittedName>
</protein>
<dbReference type="AlphaFoldDB" id="A0A392TQT2"/>
<name>A0A392TQT2_9FABA</name>
<accession>A0A392TQT2</accession>
<organism evidence="1 2">
    <name type="scientific">Trifolium medium</name>
    <dbReference type="NCBI Taxonomy" id="97028"/>
    <lineage>
        <taxon>Eukaryota</taxon>
        <taxon>Viridiplantae</taxon>
        <taxon>Streptophyta</taxon>
        <taxon>Embryophyta</taxon>
        <taxon>Tracheophyta</taxon>
        <taxon>Spermatophyta</taxon>
        <taxon>Magnoliopsida</taxon>
        <taxon>eudicotyledons</taxon>
        <taxon>Gunneridae</taxon>
        <taxon>Pentapetalae</taxon>
        <taxon>rosids</taxon>
        <taxon>fabids</taxon>
        <taxon>Fabales</taxon>
        <taxon>Fabaceae</taxon>
        <taxon>Papilionoideae</taxon>
        <taxon>50 kb inversion clade</taxon>
        <taxon>NPAAA clade</taxon>
        <taxon>Hologalegina</taxon>
        <taxon>IRL clade</taxon>
        <taxon>Trifolieae</taxon>
        <taxon>Trifolium</taxon>
    </lineage>
</organism>
<reference evidence="1 2" key="1">
    <citation type="journal article" date="2018" name="Front. Plant Sci.">
        <title>Red Clover (Trifolium pratense) and Zigzag Clover (T. medium) - A Picture of Genomic Similarities and Differences.</title>
        <authorList>
            <person name="Dluhosova J."/>
            <person name="Istvanek J."/>
            <person name="Nedelnik J."/>
            <person name="Repkova J."/>
        </authorList>
    </citation>
    <scope>NUCLEOTIDE SEQUENCE [LARGE SCALE GENOMIC DNA]</scope>
    <source>
        <strain evidence="2">cv. 10/8</strain>
        <tissue evidence="1">Leaf</tissue>
    </source>
</reference>
<dbReference type="Proteomes" id="UP000265520">
    <property type="component" value="Unassembled WGS sequence"/>
</dbReference>
<evidence type="ECO:0000313" key="1">
    <source>
        <dbReference type="EMBL" id="MCI63511.1"/>
    </source>
</evidence>
<dbReference type="EMBL" id="LXQA010638478">
    <property type="protein sequence ID" value="MCI63511.1"/>
    <property type="molecule type" value="Genomic_DNA"/>
</dbReference>
<keyword evidence="2" id="KW-1185">Reference proteome</keyword>
<feature type="non-terminal residue" evidence="1">
    <location>
        <position position="1"/>
    </location>
</feature>
<comment type="caution">
    <text evidence="1">The sequence shown here is derived from an EMBL/GenBank/DDBJ whole genome shotgun (WGS) entry which is preliminary data.</text>
</comment>
<proteinExistence type="predicted"/>
<sequence>CQGYRYRIEVNRPLHSGDCEVAWNTFEHRFGSRPKVHFTFLEDTS</sequence>
<evidence type="ECO:0000313" key="2">
    <source>
        <dbReference type="Proteomes" id="UP000265520"/>
    </source>
</evidence>